<dbReference type="SUPFAM" id="SSF103247">
    <property type="entry name" value="TT1751-like"/>
    <property type="match status" value="1"/>
</dbReference>
<dbReference type="InterPro" id="IPR035923">
    <property type="entry name" value="TT1751-like_sf"/>
</dbReference>
<proteinExistence type="predicted"/>
<dbReference type="Gene3D" id="3.30.310.70">
    <property type="entry name" value="TT1751-like domain"/>
    <property type="match status" value="1"/>
</dbReference>
<reference evidence="2 3" key="1">
    <citation type="submission" date="2024-06" db="EMBL/GenBank/DDBJ databases">
        <title>Complete genome of Phlyctema vagabunda strain 19-DSS-EL-015.</title>
        <authorList>
            <person name="Fiorenzani C."/>
        </authorList>
    </citation>
    <scope>NUCLEOTIDE SEQUENCE [LARGE SCALE GENOMIC DNA]</scope>
    <source>
        <strain evidence="2 3">19-DSS-EL-015</strain>
    </source>
</reference>
<evidence type="ECO:0000313" key="3">
    <source>
        <dbReference type="Proteomes" id="UP001629113"/>
    </source>
</evidence>
<dbReference type="CDD" id="cd14797">
    <property type="entry name" value="DUF302"/>
    <property type="match status" value="1"/>
</dbReference>
<protein>
    <recommendedName>
        <fullName evidence="1">DUF302 domain-containing protein</fullName>
    </recommendedName>
</protein>
<gene>
    <name evidence="2" type="ORF">PVAG01_05972</name>
</gene>
<organism evidence="2 3">
    <name type="scientific">Phlyctema vagabunda</name>
    <dbReference type="NCBI Taxonomy" id="108571"/>
    <lineage>
        <taxon>Eukaryota</taxon>
        <taxon>Fungi</taxon>
        <taxon>Dikarya</taxon>
        <taxon>Ascomycota</taxon>
        <taxon>Pezizomycotina</taxon>
        <taxon>Leotiomycetes</taxon>
        <taxon>Helotiales</taxon>
        <taxon>Dermateaceae</taxon>
        <taxon>Phlyctema</taxon>
    </lineage>
</organism>
<keyword evidence="3" id="KW-1185">Reference proteome</keyword>
<evidence type="ECO:0000259" key="1">
    <source>
        <dbReference type="Pfam" id="PF03625"/>
    </source>
</evidence>
<name>A0ABR4PEQ6_9HELO</name>
<dbReference type="Pfam" id="PF03625">
    <property type="entry name" value="DUF302"/>
    <property type="match status" value="1"/>
</dbReference>
<dbReference type="Proteomes" id="UP001629113">
    <property type="component" value="Unassembled WGS sequence"/>
</dbReference>
<accession>A0ABR4PEQ6</accession>
<evidence type="ECO:0000313" key="2">
    <source>
        <dbReference type="EMBL" id="KAL3421816.1"/>
    </source>
</evidence>
<comment type="caution">
    <text evidence="2">The sequence shown here is derived from an EMBL/GenBank/DDBJ whole genome shotgun (WGS) entry which is preliminary data.</text>
</comment>
<sequence length="198" mass="21822">MSTPLILSSQTFPTIRLTLVTKLPFDQVLANLYREIGDPSEAKIGQILAGIKSFDKESLQTFEGAVNDAVGEHGFMIFNEYNHGRWTPLYQVGEYQKTRRIVLGNPLKAITMLKQDSRAGLAVPVEILVLENSRDGGTQIVWNLPSSLVVGGELENEALTKAAKFLDVSLEKLLKFVAEDGFAEGQINGETKSLRTNL</sequence>
<dbReference type="EMBL" id="JBFCZG010000005">
    <property type="protein sequence ID" value="KAL3421816.1"/>
    <property type="molecule type" value="Genomic_DNA"/>
</dbReference>
<dbReference type="InterPro" id="IPR005180">
    <property type="entry name" value="DUF302"/>
</dbReference>
<feature type="domain" description="DUF302" evidence="1">
    <location>
        <begin position="95"/>
        <end position="145"/>
    </location>
</feature>